<evidence type="ECO:0000313" key="4">
    <source>
        <dbReference type="Proteomes" id="UP000433181"/>
    </source>
</evidence>
<dbReference type="SUPFAM" id="SSF56935">
    <property type="entry name" value="Porins"/>
    <property type="match status" value="1"/>
</dbReference>
<comment type="caution">
    <text evidence="3">The sequence shown here is derived from an EMBL/GenBank/DDBJ whole genome shotgun (WGS) entry which is preliminary data.</text>
</comment>
<dbReference type="InterPro" id="IPR001119">
    <property type="entry name" value="SLH_dom"/>
</dbReference>
<evidence type="ECO:0000256" key="1">
    <source>
        <dbReference type="SAM" id="SignalP"/>
    </source>
</evidence>
<dbReference type="RefSeq" id="WP_154408212.1">
    <property type="nucleotide sequence ID" value="NZ_VUNR01000049.1"/>
</dbReference>
<dbReference type="Pfam" id="PF00395">
    <property type="entry name" value="SLH"/>
    <property type="match status" value="1"/>
</dbReference>
<dbReference type="PANTHER" id="PTHR43308:SF1">
    <property type="entry name" value="OUTER MEMBRANE PROTEIN ALPHA"/>
    <property type="match status" value="1"/>
</dbReference>
<dbReference type="PROSITE" id="PS51272">
    <property type="entry name" value="SLH"/>
    <property type="match status" value="1"/>
</dbReference>
<dbReference type="Proteomes" id="UP000433181">
    <property type="component" value="Unassembled WGS sequence"/>
</dbReference>
<feature type="chain" id="PRO_5026040072" evidence="1">
    <location>
        <begin position="26"/>
        <end position="450"/>
    </location>
</feature>
<evidence type="ECO:0000259" key="2">
    <source>
        <dbReference type="PROSITE" id="PS51272"/>
    </source>
</evidence>
<organism evidence="3 4">
    <name type="scientific">Anaerovibrio slackiae</name>
    <dbReference type="NCBI Taxonomy" id="2652309"/>
    <lineage>
        <taxon>Bacteria</taxon>
        <taxon>Bacillati</taxon>
        <taxon>Bacillota</taxon>
        <taxon>Negativicutes</taxon>
        <taxon>Selenomonadales</taxon>
        <taxon>Selenomonadaceae</taxon>
        <taxon>Anaerovibrio</taxon>
    </lineage>
</organism>
<name>A0A6I2UH02_9FIRM</name>
<dbReference type="AlphaFoldDB" id="A0A6I2UH02"/>
<proteinExistence type="predicted"/>
<sequence>MKTNKKLMLGVLSALMVGATTSAYAAQSAEVLYSDVPADHWAVQAITELNKEGIVTGFGDGTFRGDRAVTRYEMAQLIASARSHEKIANNEQKAMIEKLTAEFSEDLDSIGLRVTRLEEKSDNVKVSGGFAQKAMRGIDGGNTYWEKALWLNIDGKMTNGWGAHAGLDWKYGSSDGFNSEKSSADDYVGGDNLDVAGSIWEVYAQGPVAKNMNLKFGHFQPGLQSGYVSNARVYGAEVDYNASDNTTVKAYGGKIREKKWDMAVPGNQGFIRNGSNGAAGGGDDFNNERPTAYGLSVEHKFNDKLSAGIGYYNYKSVAYDNEKLNLGVVDASYQFNDKWGLTGFYSQGSRGYQNKASDIKLTYNGSPWGGKKIGGYVGYRHLGADAVIMSSLVHGSEKAGSKGVEAGLWYRFSPSILLTNDFFFGKAINQDFVNNKGTHTAYFSTLNFTF</sequence>
<feature type="domain" description="SLH" evidence="2">
    <location>
        <begin position="29"/>
        <end position="92"/>
    </location>
</feature>
<reference evidence="3 4" key="1">
    <citation type="submission" date="2019-08" db="EMBL/GenBank/DDBJ databases">
        <title>In-depth cultivation of the pig gut microbiome towards novel bacterial diversity and tailored functional studies.</title>
        <authorList>
            <person name="Wylensek D."/>
            <person name="Hitch T.C.A."/>
            <person name="Clavel T."/>
        </authorList>
    </citation>
    <scope>NUCLEOTIDE SEQUENCE [LARGE SCALE GENOMIC DNA]</scope>
    <source>
        <strain evidence="3 4">WCA-693-APC-5D-A</strain>
    </source>
</reference>
<feature type="signal peptide" evidence="1">
    <location>
        <begin position="1"/>
        <end position="25"/>
    </location>
</feature>
<accession>A0A6I2UH02</accession>
<dbReference type="EMBL" id="VUNR01000049">
    <property type="protein sequence ID" value="MSU10047.1"/>
    <property type="molecule type" value="Genomic_DNA"/>
</dbReference>
<keyword evidence="4" id="KW-1185">Reference proteome</keyword>
<dbReference type="PANTHER" id="PTHR43308">
    <property type="entry name" value="OUTER MEMBRANE PROTEIN ALPHA-RELATED"/>
    <property type="match status" value="1"/>
</dbReference>
<dbReference type="GeneID" id="96780015"/>
<evidence type="ECO:0000313" key="3">
    <source>
        <dbReference type="EMBL" id="MSU10047.1"/>
    </source>
</evidence>
<protein>
    <submittedName>
        <fullName evidence="3">S-layer homology domain-containing protein</fullName>
    </submittedName>
</protein>
<keyword evidence="1" id="KW-0732">Signal</keyword>
<dbReference type="InterPro" id="IPR051465">
    <property type="entry name" value="Cell_Envelope_Struct_Comp"/>
</dbReference>
<gene>
    <name evidence="3" type="ORF">FYJ84_13865</name>
</gene>